<protein>
    <submittedName>
        <fullName evidence="2">Uncharacterized protein</fullName>
    </submittedName>
</protein>
<name>A0ABV1E785_9FIRM</name>
<organism evidence="2 3">
    <name type="scientific">Pseudoflavonifractor intestinihominis</name>
    <dbReference type="NCBI Taxonomy" id="3133171"/>
    <lineage>
        <taxon>Bacteria</taxon>
        <taxon>Bacillati</taxon>
        <taxon>Bacillota</taxon>
        <taxon>Clostridia</taxon>
        <taxon>Eubacteriales</taxon>
        <taxon>Oscillospiraceae</taxon>
        <taxon>Pseudoflavonifractor</taxon>
    </lineage>
</organism>
<evidence type="ECO:0000256" key="1">
    <source>
        <dbReference type="SAM" id="Phobius"/>
    </source>
</evidence>
<dbReference type="RefSeq" id="WP_294519312.1">
    <property type="nucleotide sequence ID" value="NZ_JBBMFK010000004.1"/>
</dbReference>
<keyword evidence="1" id="KW-0812">Transmembrane</keyword>
<proteinExistence type="predicted"/>
<sequence>MKGKSISAKLSLIAAAVNLVALVAFIIYGAIYSYMDSIVVLALLLGAVCGLAYALVDKKATEFLNLVQVLLVSYGVGLFFLNSYPVWADRLNNITMYGARGSLVPVVAIILLCFATAILGIASCFTRKEAA</sequence>
<reference evidence="2 3" key="1">
    <citation type="submission" date="2024-03" db="EMBL/GenBank/DDBJ databases">
        <title>Human intestinal bacterial collection.</title>
        <authorList>
            <person name="Pauvert C."/>
            <person name="Hitch T.C.A."/>
            <person name="Clavel T."/>
        </authorList>
    </citation>
    <scope>NUCLEOTIDE SEQUENCE [LARGE SCALE GENOMIC DNA]</scope>
    <source>
        <strain evidence="2 3">CLA-AP-H29</strain>
    </source>
</reference>
<dbReference type="EMBL" id="JBBMFK010000004">
    <property type="protein sequence ID" value="MEQ2442502.1"/>
    <property type="molecule type" value="Genomic_DNA"/>
</dbReference>
<keyword evidence="1" id="KW-1133">Transmembrane helix</keyword>
<keyword evidence="1" id="KW-0472">Membrane</keyword>
<dbReference type="Proteomes" id="UP001464378">
    <property type="component" value="Unassembled WGS sequence"/>
</dbReference>
<evidence type="ECO:0000313" key="2">
    <source>
        <dbReference type="EMBL" id="MEQ2442502.1"/>
    </source>
</evidence>
<accession>A0ABV1E785</accession>
<evidence type="ECO:0000313" key="3">
    <source>
        <dbReference type="Proteomes" id="UP001464378"/>
    </source>
</evidence>
<comment type="caution">
    <text evidence="2">The sequence shown here is derived from an EMBL/GenBank/DDBJ whole genome shotgun (WGS) entry which is preliminary data.</text>
</comment>
<feature type="transmembrane region" description="Helical" evidence="1">
    <location>
        <begin position="102"/>
        <end position="125"/>
    </location>
</feature>
<gene>
    <name evidence="2" type="ORF">WMO64_03360</name>
</gene>
<feature type="transmembrane region" description="Helical" evidence="1">
    <location>
        <begin position="37"/>
        <end position="56"/>
    </location>
</feature>
<feature type="transmembrane region" description="Helical" evidence="1">
    <location>
        <begin position="63"/>
        <end position="82"/>
    </location>
</feature>
<keyword evidence="3" id="KW-1185">Reference proteome</keyword>
<feature type="transmembrane region" description="Helical" evidence="1">
    <location>
        <begin position="12"/>
        <end position="31"/>
    </location>
</feature>